<organism evidence="1 2">
    <name type="scientific">Nocardia otitidiscaviarum</name>
    <dbReference type="NCBI Taxonomy" id="1823"/>
    <lineage>
        <taxon>Bacteria</taxon>
        <taxon>Bacillati</taxon>
        <taxon>Actinomycetota</taxon>
        <taxon>Actinomycetes</taxon>
        <taxon>Mycobacteriales</taxon>
        <taxon>Nocardiaceae</taxon>
        <taxon>Nocardia</taxon>
    </lineage>
</organism>
<accession>A0A379JMG0</accession>
<evidence type="ECO:0000313" key="2">
    <source>
        <dbReference type="Proteomes" id="UP000255467"/>
    </source>
</evidence>
<keyword evidence="2" id="KW-1185">Reference proteome</keyword>
<evidence type="ECO:0000313" key="1">
    <source>
        <dbReference type="EMBL" id="SUD49546.1"/>
    </source>
</evidence>
<proteinExistence type="predicted"/>
<dbReference type="EMBL" id="UGRY01000008">
    <property type="protein sequence ID" value="SUD49546.1"/>
    <property type="molecule type" value="Genomic_DNA"/>
</dbReference>
<dbReference type="Proteomes" id="UP000255467">
    <property type="component" value="Unassembled WGS sequence"/>
</dbReference>
<sequence>MADVHHDIDPMTVLDDLATGCPSGRAILPDWHELYAAFCGHIGDTADAHPVTRCARALAELRARVQPDSSSQHYEAARLAFIRAVDDWAQAQAPFMAGCDDSPGAAVDRMAAAHLEAVALLRNDGDEQTVHAAWHALGTRANEWTDLVNEVVYGQRRNAQGPMAMRSGPFDSDQK</sequence>
<name>A0A379JMG0_9NOCA</name>
<protein>
    <recommendedName>
        <fullName evidence="3">DUF4254 domain-containing protein</fullName>
    </recommendedName>
</protein>
<reference evidence="1 2" key="1">
    <citation type="submission" date="2018-06" db="EMBL/GenBank/DDBJ databases">
        <authorList>
            <consortium name="Pathogen Informatics"/>
            <person name="Doyle S."/>
        </authorList>
    </citation>
    <scope>NUCLEOTIDE SEQUENCE [LARGE SCALE GENOMIC DNA]</scope>
    <source>
        <strain evidence="1 2">NCTC1934</strain>
    </source>
</reference>
<evidence type="ECO:0008006" key="3">
    <source>
        <dbReference type="Google" id="ProtNLM"/>
    </source>
</evidence>
<gene>
    <name evidence="1" type="ORF">NCTC1934_06900</name>
</gene>
<dbReference type="RefSeq" id="WP_147287256.1">
    <property type="nucleotide sequence ID" value="NZ_UGRY01000008.1"/>
</dbReference>
<dbReference type="OrthoDB" id="3352146at2"/>
<dbReference type="AlphaFoldDB" id="A0A379JMG0"/>